<sequence length="495" mass="53407">MGGARPALGGWSHRGAPEEWRRLLTRPGVVRSHSRRDQLDGCRRRHPTRPESSTVSFADLFPDLPREIVSALAEQGITDPTPVQAAVLPDALAGRDVLGRARTGSGKTLAFGIPALARLAGSRSRPGHPRALIVVPTRELANQVTSALRPLAQATRLRLTTVYGGTPYERQVRQLRQGADIVVATPGRLEDLIEKRHVHLDDIELTVLDEADHLCDLGFYPAVDRLVGGTPAGSQRLLLSATLDGDVDRLVRSHLRQPRRHELDPNAGAVTTMTHHTLVVGGFRDKVDAARRLIAANGRSIVFTRTREGAVELAGALTEAGVSAVDLHGNLSQRVRERNLHRFSRGDAQAVVATDVAARGIHVDDVGLVVHFDAANDAKSYLHRSGRTARAGADGMVVTLSTPKFVQQVARLQRDAGVEVLHHDLRTAPQPMTADALAASGRPGPVRQQGGGAPSRGSRTPYAGNRGRQGGKPHRTQGRRPDRHETWGKPASSTR</sequence>
<evidence type="ECO:0000256" key="2">
    <source>
        <dbReference type="ARBA" id="ARBA00022801"/>
    </source>
</evidence>
<feature type="domain" description="Helicase ATP-binding" evidence="8">
    <location>
        <begin position="88"/>
        <end position="261"/>
    </location>
</feature>
<keyword evidence="12" id="KW-1185">Reference proteome</keyword>
<dbReference type="InterPro" id="IPR014014">
    <property type="entry name" value="RNA_helicase_DEAD_Q_motif"/>
</dbReference>
<protein>
    <submittedName>
        <fullName evidence="11">DEAD/DEAH box helicase</fullName>
    </submittedName>
</protein>
<organism evidence="11 12">
    <name type="scientific">Nocardioides euryhalodurans</name>
    <dbReference type="NCBI Taxonomy" id="2518370"/>
    <lineage>
        <taxon>Bacteria</taxon>
        <taxon>Bacillati</taxon>
        <taxon>Actinomycetota</taxon>
        <taxon>Actinomycetes</taxon>
        <taxon>Propionibacteriales</taxon>
        <taxon>Nocardioidaceae</taxon>
        <taxon>Nocardioides</taxon>
    </lineage>
</organism>
<comment type="similarity">
    <text evidence="5">Belongs to the DEAD box helicase family.</text>
</comment>
<keyword evidence="2" id="KW-0378">Hydrolase</keyword>
<evidence type="ECO:0000313" key="12">
    <source>
        <dbReference type="Proteomes" id="UP000294894"/>
    </source>
</evidence>
<gene>
    <name evidence="11" type="ORF">EXE57_13385</name>
</gene>
<evidence type="ECO:0000313" key="11">
    <source>
        <dbReference type="EMBL" id="QBR93153.1"/>
    </source>
</evidence>
<dbReference type="SUPFAM" id="SSF52540">
    <property type="entry name" value="P-loop containing nucleoside triphosphate hydrolases"/>
    <property type="match status" value="1"/>
</dbReference>
<dbReference type="PROSITE" id="PS51194">
    <property type="entry name" value="HELICASE_CTER"/>
    <property type="match status" value="1"/>
</dbReference>
<evidence type="ECO:0000256" key="7">
    <source>
        <dbReference type="SAM" id="MobiDB-lite"/>
    </source>
</evidence>
<evidence type="ECO:0000259" key="10">
    <source>
        <dbReference type="PROSITE" id="PS51195"/>
    </source>
</evidence>
<dbReference type="Pfam" id="PF00270">
    <property type="entry name" value="DEAD"/>
    <property type="match status" value="1"/>
</dbReference>
<dbReference type="EMBL" id="CP038267">
    <property type="protein sequence ID" value="QBR93153.1"/>
    <property type="molecule type" value="Genomic_DNA"/>
</dbReference>
<proteinExistence type="inferred from homology"/>
<feature type="compositionally biased region" description="Basic residues" evidence="7">
    <location>
        <begin position="469"/>
        <end position="478"/>
    </location>
</feature>
<dbReference type="GO" id="GO:0003724">
    <property type="term" value="F:RNA helicase activity"/>
    <property type="evidence" value="ECO:0007669"/>
    <property type="project" value="InterPro"/>
</dbReference>
<dbReference type="PROSITE" id="PS51195">
    <property type="entry name" value="Q_MOTIF"/>
    <property type="match status" value="1"/>
</dbReference>
<dbReference type="KEGG" id="noy:EXE57_13385"/>
<dbReference type="InterPro" id="IPR050079">
    <property type="entry name" value="DEAD_box_RNA_helicase"/>
</dbReference>
<evidence type="ECO:0000256" key="5">
    <source>
        <dbReference type="ARBA" id="ARBA00038437"/>
    </source>
</evidence>
<dbReference type="CDD" id="cd18787">
    <property type="entry name" value="SF2_C_DEAD"/>
    <property type="match status" value="1"/>
</dbReference>
<feature type="domain" description="DEAD-box RNA helicase Q" evidence="10">
    <location>
        <begin position="57"/>
        <end position="85"/>
    </location>
</feature>
<dbReference type="InterPro" id="IPR027417">
    <property type="entry name" value="P-loop_NTPase"/>
</dbReference>
<dbReference type="PROSITE" id="PS51192">
    <property type="entry name" value="HELICASE_ATP_BIND_1"/>
    <property type="match status" value="1"/>
</dbReference>
<feature type="region of interest" description="Disordered" evidence="7">
    <location>
        <begin position="435"/>
        <end position="495"/>
    </location>
</feature>
<name>A0A4P7GMC0_9ACTN</name>
<dbReference type="OrthoDB" id="9805696at2"/>
<dbReference type="SMART" id="SM00490">
    <property type="entry name" value="HELICc"/>
    <property type="match status" value="1"/>
</dbReference>
<evidence type="ECO:0000259" key="9">
    <source>
        <dbReference type="PROSITE" id="PS51194"/>
    </source>
</evidence>
<dbReference type="PANTHER" id="PTHR47959">
    <property type="entry name" value="ATP-DEPENDENT RNA HELICASE RHLE-RELATED"/>
    <property type="match status" value="1"/>
</dbReference>
<feature type="region of interest" description="Disordered" evidence="7">
    <location>
        <begin position="31"/>
        <end position="54"/>
    </location>
</feature>
<dbReference type="GO" id="GO:0005829">
    <property type="term" value="C:cytosol"/>
    <property type="evidence" value="ECO:0007669"/>
    <property type="project" value="TreeGrafter"/>
</dbReference>
<keyword evidence="1" id="KW-0547">Nucleotide-binding</keyword>
<dbReference type="Pfam" id="PF00271">
    <property type="entry name" value="Helicase_C"/>
    <property type="match status" value="1"/>
</dbReference>
<reference evidence="11 12" key="1">
    <citation type="submission" date="2019-03" db="EMBL/GenBank/DDBJ databases">
        <title>Three New Species of Nocardioides, Nocardioides euryhalodurans sp. nov., Nocardioides seonyuensis sp. nov. and Nocardioides eburneoflavus sp. nov., Iolated from Soil.</title>
        <authorList>
            <person name="Roh S.G."/>
            <person name="Lee C."/>
            <person name="Kim M.-K."/>
            <person name="Kim S.B."/>
        </authorList>
    </citation>
    <scope>NUCLEOTIDE SEQUENCE [LARGE SCALE GENOMIC DNA]</scope>
    <source>
        <strain evidence="11 12">MMS17-SY117</strain>
    </source>
</reference>
<keyword evidence="4" id="KW-0067">ATP-binding</keyword>
<dbReference type="InterPro" id="IPR011545">
    <property type="entry name" value="DEAD/DEAH_box_helicase_dom"/>
</dbReference>
<evidence type="ECO:0000256" key="3">
    <source>
        <dbReference type="ARBA" id="ARBA00022806"/>
    </source>
</evidence>
<evidence type="ECO:0000259" key="8">
    <source>
        <dbReference type="PROSITE" id="PS51192"/>
    </source>
</evidence>
<evidence type="ECO:0000256" key="4">
    <source>
        <dbReference type="ARBA" id="ARBA00022840"/>
    </source>
</evidence>
<dbReference type="SMART" id="SM00487">
    <property type="entry name" value="DEXDc"/>
    <property type="match status" value="1"/>
</dbReference>
<evidence type="ECO:0000256" key="6">
    <source>
        <dbReference type="PROSITE-ProRule" id="PRU00552"/>
    </source>
</evidence>
<feature type="short sequence motif" description="Q motif" evidence="6">
    <location>
        <begin position="57"/>
        <end position="85"/>
    </location>
</feature>
<dbReference type="CDD" id="cd00268">
    <property type="entry name" value="DEADc"/>
    <property type="match status" value="1"/>
</dbReference>
<dbReference type="Gene3D" id="3.40.50.300">
    <property type="entry name" value="P-loop containing nucleotide triphosphate hydrolases"/>
    <property type="match status" value="2"/>
</dbReference>
<feature type="domain" description="Helicase C-terminal" evidence="9">
    <location>
        <begin position="288"/>
        <end position="438"/>
    </location>
</feature>
<dbReference type="GO" id="GO:0005524">
    <property type="term" value="F:ATP binding"/>
    <property type="evidence" value="ECO:0007669"/>
    <property type="project" value="UniProtKB-KW"/>
</dbReference>
<accession>A0A4P7GMC0</accession>
<keyword evidence="3 11" id="KW-0347">Helicase</keyword>
<dbReference type="Proteomes" id="UP000294894">
    <property type="component" value="Chromosome"/>
</dbReference>
<dbReference type="AlphaFoldDB" id="A0A4P7GMC0"/>
<dbReference type="InterPro" id="IPR044742">
    <property type="entry name" value="DEAD/DEAH_RhlB"/>
</dbReference>
<dbReference type="GO" id="GO:0016787">
    <property type="term" value="F:hydrolase activity"/>
    <property type="evidence" value="ECO:0007669"/>
    <property type="project" value="UniProtKB-KW"/>
</dbReference>
<dbReference type="GO" id="GO:0003676">
    <property type="term" value="F:nucleic acid binding"/>
    <property type="evidence" value="ECO:0007669"/>
    <property type="project" value="InterPro"/>
</dbReference>
<dbReference type="InterPro" id="IPR001650">
    <property type="entry name" value="Helicase_C-like"/>
</dbReference>
<evidence type="ECO:0000256" key="1">
    <source>
        <dbReference type="ARBA" id="ARBA00022741"/>
    </source>
</evidence>
<dbReference type="PANTHER" id="PTHR47959:SF13">
    <property type="entry name" value="ATP-DEPENDENT RNA HELICASE RHLE"/>
    <property type="match status" value="1"/>
</dbReference>
<dbReference type="InterPro" id="IPR014001">
    <property type="entry name" value="Helicase_ATP-bd"/>
</dbReference>